<dbReference type="EMBL" id="CP069035">
    <property type="protein sequence ID" value="QRD02050.1"/>
    <property type="molecule type" value="Genomic_DNA"/>
</dbReference>
<evidence type="ECO:0000256" key="3">
    <source>
        <dbReference type="ARBA" id="ARBA00022989"/>
    </source>
</evidence>
<name>A0A7U2FFF6_PHANO</name>
<accession>A0A7U2FFF6</accession>
<proteinExistence type="predicted"/>
<dbReference type="Proteomes" id="UP000663193">
    <property type="component" value="Chromosome 13"/>
</dbReference>
<dbReference type="VEuPathDB" id="FungiDB:JI435_050220"/>
<feature type="transmembrane region" description="Helical" evidence="5">
    <location>
        <begin position="103"/>
        <end position="124"/>
    </location>
</feature>
<gene>
    <name evidence="6" type="ORF">JI435_050220</name>
</gene>
<dbReference type="OrthoDB" id="6612291at2759"/>
<dbReference type="GO" id="GO:0022857">
    <property type="term" value="F:transmembrane transporter activity"/>
    <property type="evidence" value="ECO:0007669"/>
    <property type="project" value="InterPro"/>
</dbReference>
<evidence type="ECO:0000256" key="5">
    <source>
        <dbReference type="SAM" id="Phobius"/>
    </source>
</evidence>
<evidence type="ECO:0000256" key="2">
    <source>
        <dbReference type="ARBA" id="ARBA00022692"/>
    </source>
</evidence>
<keyword evidence="7" id="KW-1185">Reference proteome</keyword>
<dbReference type="GO" id="GO:0016020">
    <property type="term" value="C:membrane"/>
    <property type="evidence" value="ECO:0007669"/>
    <property type="project" value="UniProtKB-SubCell"/>
</dbReference>
<dbReference type="Pfam" id="PF00083">
    <property type="entry name" value="Sugar_tr"/>
    <property type="match status" value="2"/>
</dbReference>
<evidence type="ECO:0008006" key="8">
    <source>
        <dbReference type="Google" id="ProtNLM"/>
    </source>
</evidence>
<dbReference type="PANTHER" id="PTHR48022:SF22">
    <property type="entry name" value="MAJOR FACILITATOR SUPERFAMILY (MFS) PROFILE DOMAIN-CONTAINING PROTEIN"/>
    <property type="match status" value="1"/>
</dbReference>
<feature type="transmembrane region" description="Helical" evidence="5">
    <location>
        <begin position="67"/>
        <end position="91"/>
    </location>
</feature>
<evidence type="ECO:0000313" key="7">
    <source>
        <dbReference type="Proteomes" id="UP000663193"/>
    </source>
</evidence>
<feature type="transmembrane region" description="Helical" evidence="5">
    <location>
        <begin position="190"/>
        <end position="211"/>
    </location>
</feature>
<dbReference type="InterPro" id="IPR005828">
    <property type="entry name" value="MFS_sugar_transport-like"/>
</dbReference>
<dbReference type="Gene3D" id="1.20.1250.20">
    <property type="entry name" value="MFS general substrate transporter like domains"/>
    <property type="match status" value="1"/>
</dbReference>
<protein>
    <recommendedName>
        <fullName evidence="8">Major facilitator superfamily (MFS) profile domain-containing protein</fullName>
    </recommendedName>
</protein>
<sequence>MPESPWWLVSTGKDDKALASLYKLGYTGERGAHRLLLFQVPLEEVERETAGVTYAECFRKSNLRRTIISAMPMCIQSLSGIAFVAGYFTYYLQLAGYSTKKSFQMQIAQPVLSIVGNLMAAAIIDKVGRRALTFYGLIILTTFLLITSGLGLHLFSTLHTVAIGLALSSAINVTWQFTIPYMFNPDQANLGAKIAFIFGGTCLLCLVYLFLYQPETTGRNYQGLGEMFAKGVPARNFKGFQSAT</sequence>
<dbReference type="SUPFAM" id="SSF103473">
    <property type="entry name" value="MFS general substrate transporter"/>
    <property type="match status" value="1"/>
</dbReference>
<keyword evidence="4 5" id="KW-0472">Membrane</keyword>
<evidence type="ECO:0000256" key="4">
    <source>
        <dbReference type="ARBA" id="ARBA00023136"/>
    </source>
</evidence>
<keyword evidence="3 5" id="KW-1133">Transmembrane helix</keyword>
<feature type="transmembrane region" description="Helical" evidence="5">
    <location>
        <begin position="131"/>
        <end position="155"/>
    </location>
</feature>
<dbReference type="InterPro" id="IPR050360">
    <property type="entry name" value="MFS_Sugar_Transporters"/>
</dbReference>
<organism evidence="6 7">
    <name type="scientific">Phaeosphaeria nodorum (strain SN15 / ATCC MYA-4574 / FGSC 10173)</name>
    <name type="common">Glume blotch fungus</name>
    <name type="synonym">Parastagonospora nodorum</name>
    <dbReference type="NCBI Taxonomy" id="321614"/>
    <lineage>
        <taxon>Eukaryota</taxon>
        <taxon>Fungi</taxon>
        <taxon>Dikarya</taxon>
        <taxon>Ascomycota</taxon>
        <taxon>Pezizomycotina</taxon>
        <taxon>Dothideomycetes</taxon>
        <taxon>Pleosporomycetidae</taxon>
        <taxon>Pleosporales</taxon>
        <taxon>Pleosporineae</taxon>
        <taxon>Phaeosphaeriaceae</taxon>
        <taxon>Parastagonospora</taxon>
    </lineage>
</organism>
<dbReference type="PANTHER" id="PTHR48022">
    <property type="entry name" value="PLASTIDIC GLUCOSE TRANSPORTER 4"/>
    <property type="match status" value="1"/>
</dbReference>
<evidence type="ECO:0000313" key="6">
    <source>
        <dbReference type="EMBL" id="QRD02050.1"/>
    </source>
</evidence>
<comment type="subcellular location">
    <subcellularLocation>
        <location evidence="1">Membrane</location>
        <topology evidence="1">Multi-pass membrane protein</topology>
    </subcellularLocation>
</comment>
<keyword evidence="2 5" id="KW-0812">Transmembrane</keyword>
<dbReference type="InterPro" id="IPR036259">
    <property type="entry name" value="MFS_trans_sf"/>
</dbReference>
<dbReference type="AlphaFoldDB" id="A0A7U2FFF6"/>
<reference evidence="7" key="1">
    <citation type="journal article" date="2021" name="BMC Genomics">
        <title>Chromosome-level genome assembly and manually-curated proteome of model necrotroph Parastagonospora nodorum Sn15 reveals a genome-wide trove of candidate effector homologs, and redundancy of virulence-related functions within an accessory chromosome.</title>
        <authorList>
            <person name="Bertazzoni S."/>
            <person name="Jones D.A.B."/>
            <person name="Phan H.T."/>
            <person name="Tan K.-C."/>
            <person name="Hane J.K."/>
        </authorList>
    </citation>
    <scope>NUCLEOTIDE SEQUENCE [LARGE SCALE GENOMIC DNA]</scope>
    <source>
        <strain evidence="7">SN15 / ATCC MYA-4574 / FGSC 10173)</strain>
    </source>
</reference>
<evidence type="ECO:0000256" key="1">
    <source>
        <dbReference type="ARBA" id="ARBA00004141"/>
    </source>
</evidence>